<dbReference type="EC" id="6.3.2.17" evidence="7"/>
<evidence type="ECO:0000313" key="25">
    <source>
        <dbReference type="Proteomes" id="UP000315440"/>
    </source>
</evidence>
<organism evidence="24 25">
    <name type="scientific">Pseudobythopirellula maris</name>
    <dbReference type="NCBI Taxonomy" id="2527991"/>
    <lineage>
        <taxon>Bacteria</taxon>
        <taxon>Pseudomonadati</taxon>
        <taxon>Planctomycetota</taxon>
        <taxon>Planctomycetia</taxon>
        <taxon>Pirellulales</taxon>
        <taxon>Lacipirellulaceae</taxon>
        <taxon>Pseudobythopirellula</taxon>
    </lineage>
</organism>
<evidence type="ECO:0000256" key="2">
    <source>
        <dbReference type="ARBA" id="ARBA00002714"/>
    </source>
</evidence>
<dbReference type="SUPFAM" id="SSF53244">
    <property type="entry name" value="MurD-like peptide ligases, peptide-binding domain"/>
    <property type="match status" value="1"/>
</dbReference>
<keyword evidence="9 24" id="KW-0436">Ligase</keyword>
<evidence type="ECO:0000256" key="21">
    <source>
        <dbReference type="ARBA" id="ARBA00049161"/>
    </source>
</evidence>
<keyword evidence="25" id="KW-1185">Reference proteome</keyword>
<dbReference type="PANTHER" id="PTHR11136:SF0">
    <property type="entry name" value="DIHYDROFOLATE SYNTHETASE-RELATED"/>
    <property type="match status" value="1"/>
</dbReference>
<dbReference type="GO" id="GO:0046656">
    <property type="term" value="P:folic acid biosynthetic process"/>
    <property type="evidence" value="ECO:0007669"/>
    <property type="project" value="UniProtKB-KW"/>
</dbReference>
<comment type="pathway">
    <text evidence="4">Cofactor biosynthesis; tetrahydrofolylpolyglutamate biosynthesis.</text>
</comment>
<reference evidence="24 25" key="1">
    <citation type="submission" date="2019-02" db="EMBL/GenBank/DDBJ databases">
        <title>Deep-cultivation of Planctomycetes and their phenomic and genomic characterization uncovers novel biology.</title>
        <authorList>
            <person name="Wiegand S."/>
            <person name="Jogler M."/>
            <person name="Boedeker C."/>
            <person name="Pinto D."/>
            <person name="Vollmers J."/>
            <person name="Rivas-Marin E."/>
            <person name="Kohn T."/>
            <person name="Peeters S.H."/>
            <person name="Heuer A."/>
            <person name="Rast P."/>
            <person name="Oberbeckmann S."/>
            <person name="Bunk B."/>
            <person name="Jeske O."/>
            <person name="Meyerdierks A."/>
            <person name="Storesund J.E."/>
            <person name="Kallscheuer N."/>
            <person name="Luecker S."/>
            <person name="Lage O.M."/>
            <person name="Pohl T."/>
            <person name="Merkel B.J."/>
            <person name="Hornburger P."/>
            <person name="Mueller R.-W."/>
            <person name="Bruemmer F."/>
            <person name="Labrenz M."/>
            <person name="Spormann A.M."/>
            <person name="Op Den Camp H."/>
            <person name="Overmann J."/>
            <person name="Amann R."/>
            <person name="Jetten M.S.M."/>
            <person name="Mascher T."/>
            <person name="Medema M.H."/>
            <person name="Devos D.P."/>
            <person name="Kaster A.-K."/>
            <person name="Ovreas L."/>
            <person name="Rohde M."/>
            <person name="Galperin M.Y."/>
            <person name="Jogler C."/>
        </authorList>
    </citation>
    <scope>NUCLEOTIDE SEQUENCE [LARGE SCALE GENOMIC DNA]</scope>
    <source>
        <strain evidence="24 25">Mal64</strain>
    </source>
</reference>
<evidence type="ECO:0000259" key="23">
    <source>
        <dbReference type="Pfam" id="PF08245"/>
    </source>
</evidence>
<evidence type="ECO:0000256" key="1">
    <source>
        <dbReference type="ARBA" id="ARBA00001946"/>
    </source>
</evidence>
<dbReference type="InterPro" id="IPR001645">
    <property type="entry name" value="Folylpolyglutamate_synth"/>
</dbReference>
<evidence type="ECO:0000256" key="6">
    <source>
        <dbReference type="ARBA" id="ARBA00013023"/>
    </source>
</evidence>
<dbReference type="GO" id="GO:0004326">
    <property type="term" value="F:tetrahydrofolylpolyglutamate synthase activity"/>
    <property type="evidence" value="ECO:0007669"/>
    <property type="project" value="UniProtKB-EC"/>
</dbReference>
<dbReference type="OrthoDB" id="9809356at2"/>
<evidence type="ECO:0000256" key="13">
    <source>
        <dbReference type="ARBA" id="ARBA00022842"/>
    </source>
</evidence>
<dbReference type="Pfam" id="PF08245">
    <property type="entry name" value="Mur_ligase_M"/>
    <property type="match status" value="1"/>
</dbReference>
<keyword evidence="11" id="KW-0547">Nucleotide-binding</keyword>
<comment type="catalytic activity">
    <reaction evidence="19">
        <text>10-formyltetrahydrofolyl-(gamma-L-Glu)(n) + L-glutamate + ATP = 10-formyltetrahydrofolyl-(gamma-L-Glu)(n+1) + ADP + phosphate + H(+)</text>
        <dbReference type="Rhea" id="RHEA:51904"/>
        <dbReference type="Rhea" id="RHEA-COMP:13088"/>
        <dbReference type="Rhea" id="RHEA-COMP:14300"/>
        <dbReference type="ChEBI" id="CHEBI:15378"/>
        <dbReference type="ChEBI" id="CHEBI:29985"/>
        <dbReference type="ChEBI" id="CHEBI:30616"/>
        <dbReference type="ChEBI" id="CHEBI:43474"/>
        <dbReference type="ChEBI" id="CHEBI:134413"/>
        <dbReference type="ChEBI" id="CHEBI:456216"/>
        <dbReference type="EC" id="6.3.2.17"/>
    </reaction>
</comment>
<evidence type="ECO:0000256" key="14">
    <source>
        <dbReference type="ARBA" id="ARBA00022909"/>
    </source>
</evidence>
<keyword evidence="12" id="KW-0067">ATP-binding</keyword>
<comment type="function">
    <text evidence="2">Functions in two distinct reactions of the de novo folate biosynthetic pathway. Catalyzes the addition of a glutamate residue to dihydropteroate (7,8-dihydropteroate or H2Pte) to form dihydrofolate (7,8-dihydrofolate monoglutamate or H2Pte-Glu). Also catalyzes successive additions of L-glutamate to tetrahydrofolate or 10-formyltetrahydrofolate or 5,10-methylenetetrahydrofolate, leading to folylpolyglutamate derivatives.</text>
</comment>
<dbReference type="SUPFAM" id="SSF53623">
    <property type="entry name" value="MurD-like peptide ligases, catalytic domain"/>
    <property type="match status" value="1"/>
</dbReference>
<evidence type="ECO:0000256" key="16">
    <source>
        <dbReference type="ARBA" id="ARBA00030592"/>
    </source>
</evidence>
<evidence type="ECO:0000256" key="15">
    <source>
        <dbReference type="ARBA" id="ARBA00030048"/>
    </source>
</evidence>
<evidence type="ECO:0000256" key="3">
    <source>
        <dbReference type="ARBA" id="ARBA00004799"/>
    </source>
</evidence>
<dbReference type="InterPro" id="IPR004101">
    <property type="entry name" value="Mur_ligase_C"/>
</dbReference>
<dbReference type="InterPro" id="IPR036615">
    <property type="entry name" value="Mur_ligase_C_dom_sf"/>
</dbReference>
<dbReference type="RefSeq" id="WP_146399866.1">
    <property type="nucleotide sequence ID" value="NZ_SJPQ01000002.1"/>
</dbReference>
<feature type="domain" description="Mur ligase C-terminal" evidence="22">
    <location>
        <begin position="325"/>
        <end position="465"/>
    </location>
</feature>
<evidence type="ECO:0000256" key="11">
    <source>
        <dbReference type="ARBA" id="ARBA00022741"/>
    </source>
</evidence>
<keyword evidence="14" id="KW-0289">Folate biosynthesis</keyword>
<dbReference type="Gene3D" id="3.90.190.20">
    <property type="entry name" value="Mur ligase, C-terminal domain"/>
    <property type="match status" value="1"/>
</dbReference>
<comment type="catalytic activity">
    <reaction evidence="21">
        <text>7,8-dihydropteroate + L-glutamate + ATP = 7,8-dihydrofolate + ADP + phosphate + H(+)</text>
        <dbReference type="Rhea" id="RHEA:23584"/>
        <dbReference type="ChEBI" id="CHEBI:15378"/>
        <dbReference type="ChEBI" id="CHEBI:17839"/>
        <dbReference type="ChEBI" id="CHEBI:29985"/>
        <dbReference type="ChEBI" id="CHEBI:30616"/>
        <dbReference type="ChEBI" id="CHEBI:43474"/>
        <dbReference type="ChEBI" id="CHEBI:57451"/>
        <dbReference type="ChEBI" id="CHEBI:456216"/>
        <dbReference type="EC" id="6.3.2.12"/>
    </reaction>
</comment>
<protein>
    <recommendedName>
        <fullName evidence="8">Dihydrofolate synthase/folylpolyglutamate synthase</fullName>
        <ecNumber evidence="6">6.3.2.12</ecNumber>
        <ecNumber evidence="7">6.3.2.17</ecNumber>
    </recommendedName>
    <alternativeName>
        <fullName evidence="17">Folylpoly-gamma-glutamate synthetase-dihydrofolate synthetase</fullName>
    </alternativeName>
    <alternativeName>
        <fullName evidence="15">Folylpolyglutamate synthetase</fullName>
    </alternativeName>
    <alternativeName>
        <fullName evidence="16">Tetrahydrofolylpolyglutamate synthase</fullName>
    </alternativeName>
</protein>
<feature type="domain" description="Mur ligase central" evidence="23">
    <location>
        <begin position="63"/>
        <end position="290"/>
    </location>
</feature>
<comment type="cofactor">
    <cofactor evidence="1">
        <name>Mg(2+)</name>
        <dbReference type="ChEBI" id="CHEBI:18420"/>
    </cofactor>
</comment>
<comment type="similarity">
    <text evidence="5">Belongs to the folylpolyglutamate synthase family.</text>
</comment>
<dbReference type="Gene3D" id="3.40.1190.10">
    <property type="entry name" value="Mur-like, catalytic domain"/>
    <property type="match status" value="1"/>
</dbReference>
<evidence type="ECO:0000256" key="4">
    <source>
        <dbReference type="ARBA" id="ARBA00005150"/>
    </source>
</evidence>
<dbReference type="Proteomes" id="UP000315440">
    <property type="component" value="Unassembled WGS sequence"/>
</dbReference>
<keyword evidence="13" id="KW-0460">Magnesium</keyword>
<comment type="catalytic activity">
    <reaction evidence="18">
        <text>(6S)-5,6,7,8-tetrahydrofolyl-(gamma-L-Glu)(n) + L-glutamate + ATP = (6S)-5,6,7,8-tetrahydrofolyl-(gamma-L-Glu)(n+1) + ADP + phosphate + H(+)</text>
        <dbReference type="Rhea" id="RHEA:10580"/>
        <dbReference type="Rhea" id="RHEA-COMP:14738"/>
        <dbReference type="Rhea" id="RHEA-COMP:14740"/>
        <dbReference type="ChEBI" id="CHEBI:15378"/>
        <dbReference type="ChEBI" id="CHEBI:29985"/>
        <dbReference type="ChEBI" id="CHEBI:30616"/>
        <dbReference type="ChEBI" id="CHEBI:43474"/>
        <dbReference type="ChEBI" id="CHEBI:141005"/>
        <dbReference type="ChEBI" id="CHEBI:456216"/>
        <dbReference type="EC" id="6.3.2.17"/>
    </reaction>
</comment>
<dbReference type="EMBL" id="SJPQ01000002">
    <property type="protein sequence ID" value="TWT88640.1"/>
    <property type="molecule type" value="Genomic_DNA"/>
</dbReference>
<comment type="catalytic activity">
    <reaction evidence="20">
        <text>(6R)-5,10-methylenetetrahydrofolyl-(gamma-L-Glu)(n) + L-glutamate + ATP = (6R)-5,10-methylenetetrahydrofolyl-(gamma-L-Glu)(n+1) + ADP + phosphate + H(+)</text>
        <dbReference type="Rhea" id="RHEA:51912"/>
        <dbReference type="Rhea" id="RHEA-COMP:13257"/>
        <dbReference type="Rhea" id="RHEA-COMP:13258"/>
        <dbReference type="ChEBI" id="CHEBI:15378"/>
        <dbReference type="ChEBI" id="CHEBI:29985"/>
        <dbReference type="ChEBI" id="CHEBI:30616"/>
        <dbReference type="ChEBI" id="CHEBI:43474"/>
        <dbReference type="ChEBI" id="CHEBI:136572"/>
        <dbReference type="ChEBI" id="CHEBI:456216"/>
        <dbReference type="EC" id="6.3.2.17"/>
    </reaction>
</comment>
<evidence type="ECO:0000313" key="24">
    <source>
        <dbReference type="EMBL" id="TWT88640.1"/>
    </source>
</evidence>
<dbReference type="GO" id="GO:0008841">
    <property type="term" value="F:dihydrofolate synthase activity"/>
    <property type="evidence" value="ECO:0007669"/>
    <property type="project" value="UniProtKB-EC"/>
</dbReference>
<dbReference type="AlphaFoldDB" id="A0A5C5ZN91"/>
<comment type="pathway">
    <text evidence="3">Cofactor biosynthesis; tetrahydrofolate biosynthesis; 7,8-dihydrofolate from 2-amino-4-hydroxy-6-hydroxymethyl-7,8-dihydropteridine diphosphate and 4-aminobenzoate: step 2/2.</text>
</comment>
<evidence type="ECO:0000256" key="7">
    <source>
        <dbReference type="ARBA" id="ARBA00013025"/>
    </source>
</evidence>
<evidence type="ECO:0000256" key="19">
    <source>
        <dbReference type="ARBA" id="ARBA00047808"/>
    </source>
</evidence>
<dbReference type="Pfam" id="PF02875">
    <property type="entry name" value="Mur_ligase_C"/>
    <property type="match status" value="1"/>
</dbReference>
<evidence type="ECO:0000256" key="10">
    <source>
        <dbReference type="ARBA" id="ARBA00022723"/>
    </source>
</evidence>
<evidence type="ECO:0000256" key="12">
    <source>
        <dbReference type="ARBA" id="ARBA00022840"/>
    </source>
</evidence>
<evidence type="ECO:0000259" key="22">
    <source>
        <dbReference type="Pfam" id="PF02875"/>
    </source>
</evidence>
<comment type="caution">
    <text evidence="24">The sequence shown here is derived from an EMBL/GenBank/DDBJ whole genome shotgun (WGS) entry which is preliminary data.</text>
</comment>
<evidence type="ECO:0000256" key="17">
    <source>
        <dbReference type="ARBA" id="ARBA00032510"/>
    </source>
</evidence>
<evidence type="ECO:0000256" key="8">
    <source>
        <dbReference type="ARBA" id="ARBA00019357"/>
    </source>
</evidence>
<dbReference type="GO" id="GO:0046872">
    <property type="term" value="F:metal ion binding"/>
    <property type="evidence" value="ECO:0007669"/>
    <property type="project" value="UniProtKB-KW"/>
</dbReference>
<dbReference type="GO" id="GO:0005737">
    <property type="term" value="C:cytoplasm"/>
    <property type="evidence" value="ECO:0007669"/>
    <property type="project" value="TreeGrafter"/>
</dbReference>
<gene>
    <name evidence="24" type="ORF">Mal64_21270</name>
</gene>
<name>A0A5C5ZN91_9BACT</name>
<dbReference type="InterPro" id="IPR013221">
    <property type="entry name" value="Mur_ligase_cen"/>
</dbReference>
<sequence>MSDPAPLTTDARRDAALAWLYGRINYEHSAPIPYSEQGMKLDRMRELLRRLGDPHKRLRTVHIAGTKGKGSTAAMVASAIREAGLKVGVYSSPHLERFEERIAVDGEPCPPGAFADLVDRVRPVAEAMDREKEGGGPTYFDLATAMAMLRLADERVDAAVLEVGLGGRLDSTNVCLPAVCVVTSISLDHTEQLGTSLEGIAREKGGIIKPGAPAVSGVMAPGPREAIAAIAAEQGCRLWQRGRDYALEASTDGLRFTRTLAGGGVETIDGVTIGLLGEHQQSNAAVALAALTVLRDVWAASEPELAAALTHDALRRGLQRARLAGRVEWLAPVDPALPRVVIDCAHNAASAAALGDALATLEQEGRFAADRRVLVLAVSGDKDAGAIARELAPRFDHVVVTRFVENPRAIAPAELARVVHAVAASGAKVHTVDEPGEAWRRANELAAQDHDAPEAGAGVVVIAGSFFLAAELRPLVLRETSPVQGDAPDA</sequence>
<dbReference type="PANTHER" id="PTHR11136">
    <property type="entry name" value="FOLYLPOLYGLUTAMATE SYNTHASE-RELATED"/>
    <property type="match status" value="1"/>
</dbReference>
<proteinExistence type="inferred from homology"/>
<evidence type="ECO:0000256" key="18">
    <source>
        <dbReference type="ARBA" id="ARBA00047493"/>
    </source>
</evidence>
<dbReference type="EC" id="6.3.2.12" evidence="6"/>
<keyword evidence="10" id="KW-0479">Metal-binding</keyword>
<dbReference type="InterPro" id="IPR036565">
    <property type="entry name" value="Mur-like_cat_sf"/>
</dbReference>
<dbReference type="FunFam" id="3.40.1190.10:FF:000011">
    <property type="entry name" value="Folylpolyglutamate synthase/dihydrofolate synthase"/>
    <property type="match status" value="1"/>
</dbReference>
<accession>A0A5C5ZN91</accession>
<dbReference type="GO" id="GO:0005524">
    <property type="term" value="F:ATP binding"/>
    <property type="evidence" value="ECO:0007669"/>
    <property type="project" value="UniProtKB-KW"/>
</dbReference>
<evidence type="ECO:0000256" key="9">
    <source>
        <dbReference type="ARBA" id="ARBA00022598"/>
    </source>
</evidence>
<evidence type="ECO:0000256" key="20">
    <source>
        <dbReference type="ARBA" id="ARBA00049035"/>
    </source>
</evidence>
<dbReference type="NCBIfam" id="TIGR01499">
    <property type="entry name" value="folC"/>
    <property type="match status" value="1"/>
</dbReference>
<evidence type="ECO:0000256" key="5">
    <source>
        <dbReference type="ARBA" id="ARBA00008276"/>
    </source>
</evidence>